<dbReference type="SUPFAM" id="SSF56935">
    <property type="entry name" value="Porins"/>
    <property type="match status" value="1"/>
</dbReference>
<dbReference type="InterPro" id="IPR000531">
    <property type="entry name" value="Beta-barrel_TonB"/>
</dbReference>
<evidence type="ECO:0000313" key="14">
    <source>
        <dbReference type="EMBL" id="SCC55512.1"/>
    </source>
</evidence>
<dbReference type="GO" id="GO:0009279">
    <property type="term" value="C:cell outer membrane"/>
    <property type="evidence" value="ECO:0007669"/>
    <property type="project" value="UniProtKB-SubCell"/>
</dbReference>
<organism evidence="14 15">
    <name type="scientific">Chitinophaga costaii</name>
    <dbReference type="NCBI Taxonomy" id="1335309"/>
    <lineage>
        <taxon>Bacteria</taxon>
        <taxon>Pseudomonadati</taxon>
        <taxon>Bacteroidota</taxon>
        <taxon>Chitinophagia</taxon>
        <taxon>Chitinophagales</taxon>
        <taxon>Chitinophagaceae</taxon>
        <taxon>Chitinophaga</taxon>
    </lineage>
</organism>
<evidence type="ECO:0000256" key="8">
    <source>
        <dbReference type="ARBA" id="ARBA00023170"/>
    </source>
</evidence>
<evidence type="ECO:0000256" key="2">
    <source>
        <dbReference type="ARBA" id="ARBA00022448"/>
    </source>
</evidence>
<evidence type="ECO:0000256" key="3">
    <source>
        <dbReference type="ARBA" id="ARBA00022452"/>
    </source>
</evidence>
<reference evidence="14 15" key="1">
    <citation type="submission" date="2016-08" db="EMBL/GenBank/DDBJ databases">
        <authorList>
            <person name="Seilhamer J.J."/>
        </authorList>
    </citation>
    <scope>NUCLEOTIDE SEQUENCE [LARGE SCALE GENOMIC DNA]</scope>
    <source>
        <strain evidence="14 15">A37T2</strain>
    </source>
</reference>
<dbReference type="PROSITE" id="PS52016">
    <property type="entry name" value="TONB_DEPENDENT_REC_3"/>
    <property type="match status" value="1"/>
</dbReference>
<evidence type="ECO:0000256" key="7">
    <source>
        <dbReference type="ARBA" id="ARBA00023136"/>
    </source>
</evidence>
<keyword evidence="15" id="KW-1185">Reference proteome</keyword>
<dbReference type="GO" id="GO:0015344">
    <property type="term" value="F:siderophore uptake transmembrane transporter activity"/>
    <property type="evidence" value="ECO:0007669"/>
    <property type="project" value="TreeGrafter"/>
</dbReference>
<gene>
    <name evidence="14" type="ORF">GA0116948_11477</name>
</gene>
<dbReference type="OrthoDB" id="1109208at2"/>
<name>A0A1C4FI32_9BACT</name>
<evidence type="ECO:0000256" key="4">
    <source>
        <dbReference type="ARBA" id="ARBA00022692"/>
    </source>
</evidence>
<dbReference type="Gene3D" id="2.170.130.10">
    <property type="entry name" value="TonB-dependent receptor, plug domain"/>
    <property type="match status" value="1"/>
</dbReference>
<evidence type="ECO:0000256" key="6">
    <source>
        <dbReference type="ARBA" id="ARBA00023077"/>
    </source>
</evidence>
<keyword evidence="7 10" id="KW-0472">Membrane</keyword>
<dbReference type="Gene3D" id="2.40.170.20">
    <property type="entry name" value="TonB-dependent receptor, beta-barrel domain"/>
    <property type="match status" value="1"/>
</dbReference>
<keyword evidence="9 10" id="KW-0998">Cell outer membrane</keyword>
<protein>
    <submittedName>
        <fullName evidence="14">CarboxypepD_reg-like domain-containing protein</fullName>
    </submittedName>
</protein>
<evidence type="ECO:0000256" key="1">
    <source>
        <dbReference type="ARBA" id="ARBA00004571"/>
    </source>
</evidence>
<dbReference type="SUPFAM" id="SSF49464">
    <property type="entry name" value="Carboxypeptidase regulatory domain-like"/>
    <property type="match status" value="1"/>
</dbReference>
<dbReference type="RefSeq" id="WP_089714370.1">
    <property type="nucleotide sequence ID" value="NZ_FMAR01000014.1"/>
</dbReference>
<dbReference type="Pfam" id="PF13715">
    <property type="entry name" value="CarbopepD_reg_2"/>
    <property type="match status" value="1"/>
</dbReference>
<accession>A0A1C4FI32</accession>
<dbReference type="Pfam" id="PF00593">
    <property type="entry name" value="TonB_dep_Rec_b-barrel"/>
    <property type="match status" value="1"/>
</dbReference>
<keyword evidence="6 11" id="KW-0798">TonB box</keyword>
<dbReference type="Pfam" id="PF07715">
    <property type="entry name" value="Plug"/>
    <property type="match status" value="1"/>
</dbReference>
<keyword evidence="2 10" id="KW-0813">Transport</keyword>
<evidence type="ECO:0000256" key="9">
    <source>
        <dbReference type="ARBA" id="ARBA00023237"/>
    </source>
</evidence>
<dbReference type="EMBL" id="FMAR01000014">
    <property type="protein sequence ID" value="SCC55512.1"/>
    <property type="molecule type" value="Genomic_DNA"/>
</dbReference>
<keyword evidence="4 10" id="KW-0812">Transmembrane</keyword>
<keyword evidence="5" id="KW-0732">Signal</keyword>
<keyword evidence="3 10" id="KW-1134">Transmembrane beta strand</keyword>
<keyword evidence="8" id="KW-0675">Receptor</keyword>
<dbReference type="Gene3D" id="2.60.40.1120">
    <property type="entry name" value="Carboxypeptidase-like, regulatory domain"/>
    <property type="match status" value="1"/>
</dbReference>
<comment type="subcellular location">
    <subcellularLocation>
        <location evidence="1 10">Cell outer membrane</location>
        <topology evidence="1 10">Multi-pass membrane protein</topology>
    </subcellularLocation>
</comment>
<comment type="similarity">
    <text evidence="10 11">Belongs to the TonB-dependent receptor family.</text>
</comment>
<evidence type="ECO:0000256" key="5">
    <source>
        <dbReference type="ARBA" id="ARBA00022729"/>
    </source>
</evidence>
<evidence type="ECO:0000313" key="15">
    <source>
        <dbReference type="Proteomes" id="UP000242818"/>
    </source>
</evidence>
<dbReference type="Proteomes" id="UP000242818">
    <property type="component" value="Unassembled WGS sequence"/>
</dbReference>
<dbReference type="GO" id="GO:0044718">
    <property type="term" value="P:siderophore transmembrane transport"/>
    <property type="evidence" value="ECO:0007669"/>
    <property type="project" value="TreeGrafter"/>
</dbReference>
<feature type="domain" description="TonB-dependent receptor-like beta-barrel" evidence="12">
    <location>
        <begin position="515"/>
        <end position="929"/>
    </location>
</feature>
<dbReference type="AlphaFoldDB" id="A0A1C4FI32"/>
<sequence>MKYILLGWLLSYIFIPFLSLAQATQKVTITGTVTNKNAHEKLARVTVAVKGDKAGAISDEAGHFSITLQHAWPVTLVFTSVGFEREEVVVHNESAIQVQLNTGEMHGTEVVVAASRVPESILQSPVSIEQLDARSIRNSPAPSFYDALANIKGVDVSTQSLTFKSVNTRGFASNGNTRLVQVVDGMDNQAPGLSFPLGNIIGITELDLDRVELLPGASSALYGPNALNGILLMNSKNPFDYQGLSAVVKSGVLSDDGRSTSTTGFYDVNLRYAKAFNNKFAFKVNFGYLQAKDWQAYDSKDQSLQNGYNLKTGHRATNEAYNGVNIYGDESNVNMYSMLMPLAFTNNNPLGANIQQLSASSGGNITPQMIFSSIMPDSAHAFVSRTGYNERDLTDNKTRNLKVSAAFHYHITPKTEAILQGSYGNVTTVYTGADRYSIRNFHMGQYKAEVLGENFYVRAYTTQERSGDSYAIGILGSGINEAWKSSPTWFGQYFNTYAGESLQAFATTFQTALAGGQAPAAAYAAATTAAKQGGDQFRNDARTVADQGRLLPGTSAFNAAADSVKHRPIPGSAAGVGAKFTDKSNLYQGEFMYNFSSLLRFMDLLVGGNYRVYDLNSEGTLFALDDNGKEFRIKEGGGYVQVAKRLLQEHLKITASLRYDKNMNFDGQFSPRVSAVYTLGGTHNIRASYQTGFRIPTSQDQYIDLTTPSAHLLGGLPFFRERYHLTTGPLYTIQSVQAGAPQQYVFQDYKPEKIKAFEIGYRSLISQQLVIDAYAYWNNFENFSGTQALVQPTSPTTRNIFAIPVNYNKNIHSWGWAMGLDYNFPKHFVAGGNISYNELLDQKSLNGFVASYNTPKVKYNLYVGNRNIGGSNIGFNVTYRWQQKLVWQSNFVSAVVNAKGLSEIPAYGTVDAQLTKLLPKPKVTLKIGGVNMLNKAYVQSWGNPTVGAQWYAAIGYNL</sequence>
<proteinExistence type="inferred from homology"/>
<evidence type="ECO:0000259" key="12">
    <source>
        <dbReference type="Pfam" id="PF00593"/>
    </source>
</evidence>
<dbReference type="STRING" id="1335309.GA0116948_11477"/>
<dbReference type="PANTHER" id="PTHR30069">
    <property type="entry name" value="TONB-DEPENDENT OUTER MEMBRANE RECEPTOR"/>
    <property type="match status" value="1"/>
</dbReference>
<dbReference type="InterPro" id="IPR036942">
    <property type="entry name" value="Beta-barrel_TonB_sf"/>
</dbReference>
<feature type="domain" description="TonB-dependent receptor plug" evidence="13">
    <location>
        <begin position="122"/>
        <end position="230"/>
    </location>
</feature>
<dbReference type="PANTHER" id="PTHR30069:SF29">
    <property type="entry name" value="HEMOGLOBIN AND HEMOGLOBIN-HAPTOGLOBIN-BINDING PROTEIN 1-RELATED"/>
    <property type="match status" value="1"/>
</dbReference>
<evidence type="ECO:0000256" key="11">
    <source>
        <dbReference type="RuleBase" id="RU003357"/>
    </source>
</evidence>
<dbReference type="InterPro" id="IPR037066">
    <property type="entry name" value="Plug_dom_sf"/>
</dbReference>
<evidence type="ECO:0000256" key="10">
    <source>
        <dbReference type="PROSITE-ProRule" id="PRU01360"/>
    </source>
</evidence>
<dbReference type="InterPro" id="IPR039426">
    <property type="entry name" value="TonB-dep_rcpt-like"/>
</dbReference>
<evidence type="ECO:0000259" key="13">
    <source>
        <dbReference type="Pfam" id="PF07715"/>
    </source>
</evidence>
<dbReference type="InterPro" id="IPR008969">
    <property type="entry name" value="CarboxyPept-like_regulatory"/>
</dbReference>
<dbReference type="InterPro" id="IPR012910">
    <property type="entry name" value="Plug_dom"/>
</dbReference>